<feature type="transmembrane region" description="Helical" evidence="2">
    <location>
        <begin position="353"/>
        <end position="374"/>
    </location>
</feature>
<feature type="transmembrane region" description="Helical" evidence="2">
    <location>
        <begin position="240"/>
        <end position="258"/>
    </location>
</feature>
<feature type="region of interest" description="Disordered" evidence="1">
    <location>
        <begin position="394"/>
        <end position="530"/>
    </location>
</feature>
<reference evidence="3 4" key="1">
    <citation type="submission" date="2020-07" db="EMBL/GenBank/DDBJ databases">
        <title>MOT database genomes.</title>
        <authorList>
            <person name="Joseph S."/>
            <person name="Aduse-Opoku J."/>
            <person name="Hashim A."/>
            <person name="Wade W."/>
            <person name="Curtis M."/>
        </authorList>
    </citation>
    <scope>NUCLEOTIDE SEQUENCE [LARGE SCALE GENOMIC DNA]</scope>
    <source>
        <strain evidence="3 4">WMus004</strain>
    </source>
</reference>
<gene>
    <name evidence="3" type="ORF">HZZ05_04680</name>
</gene>
<evidence type="ECO:0000256" key="2">
    <source>
        <dbReference type="SAM" id="Phobius"/>
    </source>
</evidence>
<keyword evidence="2" id="KW-1133">Transmembrane helix</keyword>
<feature type="compositionally biased region" description="Basic and acidic residues" evidence="1">
    <location>
        <begin position="403"/>
        <end position="421"/>
    </location>
</feature>
<evidence type="ECO:0008006" key="5">
    <source>
        <dbReference type="Google" id="ProtNLM"/>
    </source>
</evidence>
<comment type="caution">
    <text evidence="3">The sequence shown here is derived from an EMBL/GenBank/DDBJ whole genome shotgun (WGS) entry which is preliminary data.</text>
</comment>
<evidence type="ECO:0000313" key="3">
    <source>
        <dbReference type="EMBL" id="NYS68819.1"/>
    </source>
</evidence>
<feature type="transmembrane region" description="Helical" evidence="2">
    <location>
        <begin position="213"/>
        <end position="233"/>
    </location>
</feature>
<feature type="transmembrane region" description="Helical" evidence="2">
    <location>
        <begin position="107"/>
        <end position="128"/>
    </location>
</feature>
<dbReference type="EMBL" id="JACBXV010000040">
    <property type="protein sequence ID" value="NYS68819.1"/>
    <property type="molecule type" value="Genomic_DNA"/>
</dbReference>
<feature type="compositionally biased region" description="Low complexity" evidence="1">
    <location>
        <begin position="424"/>
        <end position="455"/>
    </location>
</feature>
<keyword evidence="2" id="KW-0472">Membrane</keyword>
<feature type="transmembrane region" description="Helical" evidence="2">
    <location>
        <begin position="78"/>
        <end position="95"/>
    </location>
</feature>
<feature type="transmembrane region" description="Helical" evidence="2">
    <location>
        <begin position="134"/>
        <end position="153"/>
    </location>
</feature>
<dbReference type="InterPro" id="IPR045931">
    <property type="entry name" value="DUF6350"/>
</dbReference>
<feature type="compositionally biased region" description="Polar residues" evidence="1">
    <location>
        <begin position="511"/>
        <end position="523"/>
    </location>
</feature>
<feature type="compositionally biased region" description="Low complexity" evidence="1">
    <location>
        <begin position="464"/>
        <end position="493"/>
    </location>
</feature>
<dbReference type="AlphaFoldDB" id="A0A853EHR6"/>
<dbReference type="Pfam" id="PF19877">
    <property type="entry name" value="DUF6350"/>
    <property type="match status" value="1"/>
</dbReference>
<sequence length="530" mass="53657">MNLKRLRPHDWGWALRAGLESVLPIWILVVLITVLVVLSASSLDAAAALSVGQAMRAGTGLWSLAFGGSIGEADSEDGVLGLPLLGVTVLQWLWIRNCVRRARPAGLLSGVWTWACATGIAALVAQAGPVGSPTWPAVVGLSLLSALVIAWHLRGRGLLPEVLDRWWAMRPHWVSPGLSLARGATAALGILSLLVLLAAAASSASRVSQLHDSLAGGGLLASVGLVALQAAWLPTALVWAASWLVGSGFAVGEGTVFAPDRVVPGPVPSLPLLGLLPAGPLGGVGLFLPLVITAGAMVAAWRRRTVLYSLRVRYAVAAALLAGAVVALGMGAACLAASGPVGPGTMAEVGPKTGYAMLLVFLEVSAGLGAIAVLSHPYTLSLASGAMSTTAQAATEAASGARQRMEDRVESAAETARERRAARAHGSTGSASAASAPSPATAQSPAAAQADSAGSPEDAGGAAGVPSPASASSPHDPAEAGRAARARPATAARPPSPWRNWREQAAGHQSPGRQTLQGESSVSEQDDERA</sequence>
<feature type="transmembrane region" description="Helical" evidence="2">
    <location>
        <begin position="173"/>
        <end position="201"/>
    </location>
</feature>
<proteinExistence type="predicted"/>
<protein>
    <recommendedName>
        <fullName evidence="5">Beta-carotene 15,15'-monooxygenase</fullName>
    </recommendedName>
</protein>
<feature type="transmembrane region" description="Helical" evidence="2">
    <location>
        <begin position="278"/>
        <end position="300"/>
    </location>
</feature>
<accession>A0A853EHR6</accession>
<organism evidence="3 4">
    <name type="scientific">Actinomyces bowdenii</name>
    <dbReference type="NCBI Taxonomy" id="131109"/>
    <lineage>
        <taxon>Bacteria</taxon>
        <taxon>Bacillati</taxon>
        <taxon>Actinomycetota</taxon>
        <taxon>Actinomycetes</taxon>
        <taxon>Actinomycetales</taxon>
        <taxon>Actinomycetaceae</taxon>
        <taxon>Actinomyces</taxon>
    </lineage>
</organism>
<dbReference type="Proteomes" id="UP000572528">
    <property type="component" value="Unassembled WGS sequence"/>
</dbReference>
<keyword evidence="2" id="KW-0812">Transmembrane</keyword>
<feature type="transmembrane region" description="Helical" evidence="2">
    <location>
        <begin position="312"/>
        <end position="333"/>
    </location>
</feature>
<name>A0A853EHR6_9ACTO</name>
<feature type="transmembrane region" description="Helical" evidence="2">
    <location>
        <begin position="21"/>
        <end position="40"/>
    </location>
</feature>
<dbReference type="RefSeq" id="WP_179900143.1">
    <property type="nucleotide sequence ID" value="NZ_JACBXV010000040.1"/>
</dbReference>
<evidence type="ECO:0000256" key="1">
    <source>
        <dbReference type="SAM" id="MobiDB-lite"/>
    </source>
</evidence>
<evidence type="ECO:0000313" key="4">
    <source>
        <dbReference type="Proteomes" id="UP000572528"/>
    </source>
</evidence>